<evidence type="ECO:0000313" key="1">
    <source>
        <dbReference type="EMBL" id="KAH6926691.1"/>
    </source>
</evidence>
<keyword evidence="2" id="KW-1185">Reference proteome</keyword>
<evidence type="ECO:0000313" key="2">
    <source>
        <dbReference type="Proteomes" id="UP000821845"/>
    </source>
</evidence>
<name>A0ACB7RYE8_HYAAI</name>
<dbReference type="Proteomes" id="UP000821845">
    <property type="component" value="Chromosome 7"/>
</dbReference>
<sequence>MAQPFLRALRVAADGRYLGELHLRIHPTNNAFVVATSHETTALHLVQLRVVVPQKSIYPAAACIAPPPAASRSTQSTREVQTGPRTSVERATDTTSATAPNVSAIGAGTSMMHLPCIPSCILWGASASRALDHVRREMLPPNDKAHRFIGQFLTKEDFRPLPSTNSSPSTWSSGVPKMNSTTSQDSEMKALREEVNEFRAALSTPPLPPPSRHPFLPPYPTSLLRKKAA</sequence>
<gene>
    <name evidence="1" type="ORF">HPB50_021206</name>
</gene>
<dbReference type="EMBL" id="CM023487">
    <property type="protein sequence ID" value="KAH6926691.1"/>
    <property type="molecule type" value="Genomic_DNA"/>
</dbReference>
<protein>
    <submittedName>
        <fullName evidence="1">Uncharacterized protein</fullName>
    </submittedName>
</protein>
<comment type="caution">
    <text evidence="1">The sequence shown here is derived from an EMBL/GenBank/DDBJ whole genome shotgun (WGS) entry which is preliminary data.</text>
</comment>
<reference evidence="1" key="1">
    <citation type="submission" date="2020-05" db="EMBL/GenBank/DDBJ databases">
        <title>Large-scale comparative analyses of tick genomes elucidate their genetic diversity and vector capacities.</title>
        <authorList>
            <person name="Jia N."/>
            <person name="Wang J."/>
            <person name="Shi W."/>
            <person name="Du L."/>
            <person name="Sun Y."/>
            <person name="Zhan W."/>
            <person name="Jiang J."/>
            <person name="Wang Q."/>
            <person name="Zhang B."/>
            <person name="Ji P."/>
            <person name="Sakyi L.B."/>
            <person name="Cui X."/>
            <person name="Yuan T."/>
            <person name="Jiang B."/>
            <person name="Yang W."/>
            <person name="Lam T.T.-Y."/>
            <person name="Chang Q."/>
            <person name="Ding S."/>
            <person name="Wang X."/>
            <person name="Zhu J."/>
            <person name="Ruan X."/>
            <person name="Zhao L."/>
            <person name="Wei J."/>
            <person name="Que T."/>
            <person name="Du C."/>
            <person name="Cheng J."/>
            <person name="Dai P."/>
            <person name="Han X."/>
            <person name="Huang E."/>
            <person name="Gao Y."/>
            <person name="Liu J."/>
            <person name="Shao H."/>
            <person name="Ye R."/>
            <person name="Li L."/>
            <person name="Wei W."/>
            <person name="Wang X."/>
            <person name="Wang C."/>
            <person name="Yang T."/>
            <person name="Huo Q."/>
            <person name="Li W."/>
            <person name="Guo W."/>
            <person name="Chen H."/>
            <person name="Zhou L."/>
            <person name="Ni X."/>
            <person name="Tian J."/>
            <person name="Zhou Y."/>
            <person name="Sheng Y."/>
            <person name="Liu T."/>
            <person name="Pan Y."/>
            <person name="Xia L."/>
            <person name="Li J."/>
            <person name="Zhao F."/>
            <person name="Cao W."/>
        </authorList>
    </citation>
    <scope>NUCLEOTIDE SEQUENCE</scope>
    <source>
        <strain evidence="1">Hyas-2018</strain>
    </source>
</reference>
<proteinExistence type="predicted"/>
<accession>A0ACB7RYE8</accession>
<organism evidence="1 2">
    <name type="scientific">Hyalomma asiaticum</name>
    <name type="common">Tick</name>
    <dbReference type="NCBI Taxonomy" id="266040"/>
    <lineage>
        <taxon>Eukaryota</taxon>
        <taxon>Metazoa</taxon>
        <taxon>Ecdysozoa</taxon>
        <taxon>Arthropoda</taxon>
        <taxon>Chelicerata</taxon>
        <taxon>Arachnida</taxon>
        <taxon>Acari</taxon>
        <taxon>Parasitiformes</taxon>
        <taxon>Ixodida</taxon>
        <taxon>Ixodoidea</taxon>
        <taxon>Ixodidae</taxon>
        <taxon>Hyalomminae</taxon>
        <taxon>Hyalomma</taxon>
    </lineage>
</organism>